<keyword evidence="1" id="KW-1133">Transmembrane helix</keyword>
<evidence type="ECO:0000313" key="2">
    <source>
        <dbReference type="EMBL" id="NYE70139.1"/>
    </source>
</evidence>
<keyword evidence="1" id="KW-0812">Transmembrane</keyword>
<name>A0A7Y9L7V4_9ACTN</name>
<feature type="transmembrane region" description="Helical" evidence="1">
    <location>
        <begin position="270"/>
        <end position="292"/>
    </location>
</feature>
<feature type="transmembrane region" description="Helical" evidence="1">
    <location>
        <begin position="6"/>
        <end position="26"/>
    </location>
</feature>
<dbReference type="EMBL" id="JACCBU010000001">
    <property type="protein sequence ID" value="NYE70139.1"/>
    <property type="molecule type" value="Genomic_DNA"/>
</dbReference>
<organism evidence="2 3">
    <name type="scientific">Microlunatus parietis</name>
    <dbReference type="NCBI Taxonomy" id="682979"/>
    <lineage>
        <taxon>Bacteria</taxon>
        <taxon>Bacillati</taxon>
        <taxon>Actinomycetota</taxon>
        <taxon>Actinomycetes</taxon>
        <taxon>Propionibacteriales</taxon>
        <taxon>Propionibacteriaceae</taxon>
        <taxon>Microlunatus</taxon>
    </lineage>
</organism>
<evidence type="ECO:0000313" key="3">
    <source>
        <dbReference type="Proteomes" id="UP000569914"/>
    </source>
</evidence>
<reference evidence="2 3" key="1">
    <citation type="submission" date="2020-07" db="EMBL/GenBank/DDBJ databases">
        <title>Sequencing the genomes of 1000 actinobacteria strains.</title>
        <authorList>
            <person name="Klenk H.-P."/>
        </authorList>
    </citation>
    <scope>NUCLEOTIDE SEQUENCE [LARGE SCALE GENOMIC DNA]</scope>
    <source>
        <strain evidence="2 3">DSM 22083</strain>
    </source>
</reference>
<dbReference type="RefSeq" id="WP_179749380.1">
    <property type="nucleotide sequence ID" value="NZ_JACCBU010000001.1"/>
</dbReference>
<sequence length="309" mass="32804">MDQGISALIIVCGFVIGFAGIALASYRRKRRLRAETDDLGRRLGARWFTADLGLPFGRVADPFTGAPYTGTGKAFDYAFAAEYRGRRVVLIEYSTQTVTSGSTSRTSHHSIQVLGPRTTPLKIISRSVAVPTILFGGLTEAPTGHARFDEQFRVLAKDPATVAGAVPPAVIDWLLAHPDGQAAMITFAGDGFEIAMPGPLPGWDSTRTLNELADLADVYESGAVRLSQRLELTTQPPPGNKALSVGAGCLIGATVIFWITAFTISNPASGLVVIAVLGGLLAIGLLLGWLAARRRRNRNASANIRPPAP</sequence>
<dbReference type="AlphaFoldDB" id="A0A7Y9L7V4"/>
<accession>A0A7Y9L7V4</accession>
<keyword evidence="3" id="KW-1185">Reference proteome</keyword>
<gene>
    <name evidence="2" type="ORF">BKA15_001468</name>
</gene>
<evidence type="ECO:0000256" key="1">
    <source>
        <dbReference type="SAM" id="Phobius"/>
    </source>
</evidence>
<comment type="caution">
    <text evidence="2">The sequence shown here is derived from an EMBL/GenBank/DDBJ whole genome shotgun (WGS) entry which is preliminary data.</text>
</comment>
<dbReference type="Proteomes" id="UP000569914">
    <property type="component" value="Unassembled WGS sequence"/>
</dbReference>
<proteinExistence type="predicted"/>
<keyword evidence="1" id="KW-0472">Membrane</keyword>
<protein>
    <submittedName>
        <fullName evidence="2">Uncharacterized protein</fullName>
    </submittedName>
</protein>
<feature type="transmembrane region" description="Helical" evidence="1">
    <location>
        <begin position="242"/>
        <end position="264"/>
    </location>
</feature>